<gene>
    <name evidence="4" type="primary">mutL</name>
    <name evidence="7" type="ORF">TheveDRAFT_0768</name>
</gene>
<dbReference type="PROSITE" id="PS00058">
    <property type="entry name" value="DNA_MISMATCH_REPAIR_1"/>
    <property type="match status" value="1"/>
</dbReference>
<name>H0URH9_9BACT</name>
<comment type="similarity">
    <text evidence="1 4">Belongs to the DNA mismatch repair MutL/HexB family.</text>
</comment>
<reference evidence="7 8" key="1">
    <citation type="submission" date="2011-10" db="EMBL/GenBank/DDBJ databases">
        <title>The Noncontiguous Finished genome of Thermanaerovibrio velox DSM 12556.</title>
        <authorList>
            <consortium name="US DOE Joint Genome Institute (JGI-PGF)"/>
            <person name="Lucas S."/>
            <person name="Copeland A."/>
            <person name="Lapidus A."/>
            <person name="Glavina del Rio T."/>
            <person name="Dalin E."/>
            <person name="Tice H."/>
            <person name="Bruce D."/>
            <person name="Goodwin L."/>
            <person name="Pitluck S."/>
            <person name="Peters L."/>
            <person name="Mikhailova N."/>
            <person name="Teshima H."/>
            <person name="Kyrpides N."/>
            <person name="Mavromatis K."/>
            <person name="Ivanova N."/>
            <person name="Markowitz V."/>
            <person name="Cheng J.-F."/>
            <person name="Hugenholtz P."/>
            <person name="Woyke T."/>
            <person name="Wu D."/>
            <person name="Spring S."/>
            <person name="Brambilla E.-M."/>
            <person name="Klenk H.-P."/>
            <person name="Eisen J.A."/>
        </authorList>
    </citation>
    <scope>NUCLEOTIDE SEQUENCE [LARGE SCALE GENOMIC DNA]</scope>
    <source>
        <strain evidence="7 8">DSM 12556</strain>
    </source>
</reference>
<dbReference type="InterPro" id="IPR002099">
    <property type="entry name" value="MutL/Mlh/PMS"/>
</dbReference>
<dbReference type="InterPro" id="IPR037198">
    <property type="entry name" value="MutL_C_sf"/>
</dbReference>
<dbReference type="InterPro" id="IPR014762">
    <property type="entry name" value="DNA_mismatch_repair_CS"/>
</dbReference>
<dbReference type="Gene3D" id="3.30.230.10">
    <property type="match status" value="1"/>
</dbReference>
<dbReference type="Pfam" id="PF13589">
    <property type="entry name" value="HATPase_c_3"/>
    <property type="match status" value="1"/>
</dbReference>
<dbReference type="NCBIfam" id="TIGR00585">
    <property type="entry name" value="mutl"/>
    <property type="match status" value="1"/>
</dbReference>
<evidence type="ECO:0000259" key="6">
    <source>
        <dbReference type="SMART" id="SM01340"/>
    </source>
</evidence>
<dbReference type="Gene3D" id="3.30.1370.100">
    <property type="entry name" value="MutL, C-terminal domain, regulatory subdomain"/>
    <property type="match status" value="1"/>
</dbReference>
<evidence type="ECO:0000313" key="8">
    <source>
        <dbReference type="Proteomes" id="UP000005730"/>
    </source>
</evidence>
<evidence type="ECO:0000256" key="2">
    <source>
        <dbReference type="ARBA" id="ARBA00022763"/>
    </source>
</evidence>
<dbReference type="Gene3D" id="3.30.1540.20">
    <property type="entry name" value="MutL, C-terminal domain, dimerisation subdomain"/>
    <property type="match status" value="1"/>
</dbReference>
<keyword evidence="8" id="KW-1185">Reference proteome</keyword>
<dbReference type="PANTHER" id="PTHR10073">
    <property type="entry name" value="DNA MISMATCH REPAIR PROTEIN MLH, PMS, MUTL"/>
    <property type="match status" value="1"/>
</dbReference>
<dbReference type="RefSeq" id="WP_006583412.1">
    <property type="nucleotide sequence ID" value="NZ_CM001377.1"/>
</dbReference>
<dbReference type="Proteomes" id="UP000005730">
    <property type="component" value="Chromosome"/>
</dbReference>
<evidence type="ECO:0000256" key="3">
    <source>
        <dbReference type="ARBA" id="ARBA00023204"/>
    </source>
</evidence>
<dbReference type="eggNOG" id="COG0323">
    <property type="taxonomic scope" value="Bacteria"/>
</dbReference>
<dbReference type="InterPro" id="IPR020568">
    <property type="entry name" value="Ribosomal_Su5_D2-typ_SF"/>
</dbReference>
<comment type="function">
    <text evidence="4">This protein is involved in the repair of mismatches in DNA. It is required for dam-dependent methyl-directed DNA mismatch repair. May act as a 'molecular matchmaker', a protein that promotes the formation of a stable complex between two or more DNA-binding proteins in an ATP-dependent manner without itself being part of a final effector complex.</text>
</comment>
<dbReference type="STRING" id="926567.TheveDRAFT_0768"/>
<dbReference type="InterPro" id="IPR014721">
    <property type="entry name" value="Ribsml_uS5_D2-typ_fold_subgr"/>
</dbReference>
<keyword evidence="3 4" id="KW-0234">DNA repair</keyword>
<dbReference type="AlphaFoldDB" id="H0URH9"/>
<dbReference type="GO" id="GO:0006298">
    <property type="term" value="P:mismatch repair"/>
    <property type="evidence" value="ECO:0007669"/>
    <property type="project" value="UniProtKB-UniRule"/>
</dbReference>
<feature type="domain" description="MutL C-terminal dimerisation" evidence="5">
    <location>
        <begin position="408"/>
        <end position="548"/>
    </location>
</feature>
<dbReference type="SUPFAM" id="SSF54211">
    <property type="entry name" value="Ribosomal protein S5 domain 2-like"/>
    <property type="match status" value="1"/>
</dbReference>
<evidence type="ECO:0000256" key="4">
    <source>
        <dbReference type="HAMAP-Rule" id="MF_00149"/>
    </source>
</evidence>
<dbReference type="SUPFAM" id="SSF118116">
    <property type="entry name" value="DNA mismatch repair protein MutL"/>
    <property type="match status" value="1"/>
</dbReference>
<dbReference type="FunFam" id="3.30.565.10:FF:000003">
    <property type="entry name" value="DNA mismatch repair endonuclease MutL"/>
    <property type="match status" value="1"/>
</dbReference>
<dbReference type="InterPro" id="IPR042121">
    <property type="entry name" value="MutL_C_regsub"/>
</dbReference>
<evidence type="ECO:0000313" key="7">
    <source>
        <dbReference type="EMBL" id="EHM09918.1"/>
    </source>
</evidence>
<organism evidence="7 8">
    <name type="scientific">Thermanaerovibrio velox DSM 12556</name>
    <dbReference type="NCBI Taxonomy" id="926567"/>
    <lineage>
        <taxon>Bacteria</taxon>
        <taxon>Thermotogati</taxon>
        <taxon>Synergistota</taxon>
        <taxon>Synergistia</taxon>
        <taxon>Synergistales</taxon>
        <taxon>Synergistaceae</taxon>
        <taxon>Thermanaerovibrio</taxon>
    </lineage>
</organism>
<dbReference type="Pfam" id="PF01119">
    <property type="entry name" value="DNA_mis_repair"/>
    <property type="match status" value="1"/>
</dbReference>
<dbReference type="PANTHER" id="PTHR10073:SF12">
    <property type="entry name" value="DNA MISMATCH REPAIR PROTEIN MLH1"/>
    <property type="match status" value="1"/>
</dbReference>
<dbReference type="GO" id="GO:0016887">
    <property type="term" value="F:ATP hydrolysis activity"/>
    <property type="evidence" value="ECO:0007669"/>
    <property type="project" value="InterPro"/>
</dbReference>
<dbReference type="Gene3D" id="3.30.565.10">
    <property type="entry name" value="Histidine kinase-like ATPase, C-terminal domain"/>
    <property type="match status" value="1"/>
</dbReference>
<evidence type="ECO:0000259" key="5">
    <source>
        <dbReference type="SMART" id="SM00853"/>
    </source>
</evidence>
<dbReference type="InterPro" id="IPR020667">
    <property type="entry name" value="DNA_mismatch_repair_MutL"/>
</dbReference>
<evidence type="ECO:0000256" key="1">
    <source>
        <dbReference type="ARBA" id="ARBA00006082"/>
    </source>
</evidence>
<dbReference type="CDD" id="cd16926">
    <property type="entry name" value="HATPase_MutL-MLH-PMS-like"/>
    <property type="match status" value="1"/>
</dbReference>
<dbReference type="SMART" id="SM01340">
    <property type="entry name" value="DNA_mis_repair"/>
    <property type="match status" value="1"/>
</dbReference>
<dbReference type="GO" id="GO:0140664">
    <property type="term" value="F:ATP-dependent DNA damage sensor activity"/>
    <property type="evidence" value="ECO:0007669"/>
    <property type="project" value="InterPro"/>
</dbReference>
<dbReference type="GO" id="GO:0005524">
    <property type="term" value="F:ATP binding"/>
    <property type="evidence" value="ECO:0007669"/>
    <property type="project" value="InterPro"/>
</dbReference>
<dbReference type="Pfam" id="PF08676">
    <property type="entry name" value="MutL_C"/>
    <property type="match status" value="1"/>
</dbReference>
<dbReference type="GO" id="GO:0030983">
    <property type="term" value="F:mismatched DNA binding"/>
    <property type="evidence" value="ECO:0007669"/>
    <property type="project" value="InterPro"/>
</dbReference>
<dbReference type="HAMAP" id="MF_00149">
    <property type="entry name" value="DNA_mis_repair"/>
    <property type="match status" value="1"/>
</dbReference>
<dbReference type="HOGENOM" id="CLU_004131_4_2_0"/>
<dbReference type="InterPro" id="IPR013507">
    <property type="entry name" value="DNA_mismatch_S5_2-like"/>
</dbReference>
<feature type="domain" description="DNA mismatch repair protein S5" evidence="6">
    <location>
        <begin position="209"/>
        <end position="315"/>
    </location>
</feature>
<dbReference type="EMBL" id="CM001377">
    <property type="protein sequence ID" value="EHM09918.1"/>
    <property type="molecule type" value="Genomic_DNA"/>
</dbReference>
<dbReference type="InterPro" id="IPR014790">
    <property type="entry name" value="MutL_C"/>
</dbReference>
<protein>
    <recommendedName>
        <fullName evidence="4">DNA mismatch repair protein MutL</fullName>
    </recommendedName>
</protein>
<keyword evidence="2 4" id="KW-0227">DNA damage</keyword>
<dbReference type="InterPro" id="IPR038973">
    <property type="entry name" value="MutL/Mlh/Pms-like"/>
</dbReference>
<dbReference type="SUPFAM" id="SSF55874">
    <property type="entry name" value="ATPase domain of HSP90 chaperone/DNA topoisomerase II/histidine kinase"/>
    <property type="match status" value="1"/>
</dbReference>
<proteinExistence type="inferred from homology"/>
<accession>H0URH9</accession>
<dbReference type="CDD" id="cd00782">
    <property type="entry name" value="MutL_Trans"/>
    <property type="match status" value="1"/>
</dbReference>
<dbReference type="InterPro" id="IPR042120">
    <property type="entry name" value="MutL_C_dimsub"/>
</dbReference>
<dbReference type="GO" id="GO:0032300">
    <property type="term" value="C:mismatch repair complex"/>
    <property type="evidence" value="ECO:0007669"/>
    <property type="project" value="InterPro"/>
</dbReference>
<dbReference type="SMART" id="SM00853">
    <property type="entry name" value="MutL_C"/>
    <property type="match status" value="1"/>
</dbReference>
<sequence length="590" mass="65143">MSRIEHLPQEVREKIAAGEVIERPLSVVKELVENSIDAGAARISVSLSQGGKSWIVVEDDGRGIPFEDLPMAVLRYATSKIKSLDDLFNIRSLGFRGEALASIGAVSRMEIRSRFEGDDVGGLILCEGGEVLACHRIPRQLGTTVRVEELFYNLPARRKFLRAAAAETRRISQFIQEMSLVWHDRWFTLTSDGRRILDRRPVGSKREAAQALWGCEPREGRMEMDGIRCVTLWSGHGDGRGGMVIFVNQRRVWDTNIRAAIQGASGSARGDWVVFIDLPPEDVDVNVHPTKGEVRFKRPRDIFSVVYGAVQSAVGIVTMAGRSRVEAPPRGSGITGIMGFPGREDFDIDTLPRDEGEDVSGLNGSRGGTNVAEADTLEEGGSACRAEKCPEPLDLYEVVSVDVLEACYIGKTSKGYLLYDLPRGVLFLDPHAAEERITFERIVNGSYGGSQVLTFPVEVPASVASQLKLSTKPLERLGFRFSLGQSDTVWLEGIPQSLSAFDVSPVEWLRWAVASSSEEDEGDTEEGRILRRMAGRACKRSMKLGEMLDDEGALRLIRELFGCSTPHKCPHGRSTFFVIPWGYVESRLGR</sequence>
<dbReference type="InterPro" id="IPR036890">
    <property type="entry name" value="HATPase_C_sf"/>
</dbReference>